<keyword evidence="3" id="KW-1185">Reference proteome</keyword>
<keyword evidence="1" id="KW-0812">Transmembrane</keyword>
<feature type="transmembrane region" description="Helical" evidence="1">
    <location>
        <begin position="66"/>
        <end position="94"/>
    </location>
</feature>
<organism evidence="2 3">
    <name type="scientific">Portunus trituberculatus</name>
    <name type="common">Swimming crab</name>
    <name type="synonym">Neptunus trituberculatus</name>
    <dbReference type="NCBI Taxonomy" id="210409"/>
    <lineage>
        <taxon>Eukaryota</taxon>
        <taxon>Metazoa</taxon>
        <taxon>Ecdysozoa</taxon>
        <taxon>Arthropoda</taxon>
        <taxon>Crustacea</taxon>
        <taxon>Multicrustacea</taxon>
        <taxon>Malacostraca</taxon>
        <taxon>Eumalacostraca</taxon>
        <taxon>Eucarida</taxon>
        <taxon>Decapoda</taxon>
        <taxon>Pleocyemata</taxon>
        <taxon>Brachyura</taxon>
        <taxon>Eubrachyura</taxon>
        <taxon>Portunoidea</taxon>
        <taxon>Portunidae</taxon>
        <taxon>Portuninae</taxon>
        <taxon>Portunus</taxon>
    </lineage>
</organism>
<protein>
    <submittedName>
        <fullName evidence="2">Uncharacterized protein</fullName>
    </submittedName>
</protein>
<dbReference type="EMBL" id="VSRR010003866">
    <property type="protein sequence ID" value="MPC37727.1"/>
    <property type="molecule type" value="Genomic_DNA"/>
</dbReference>
<keyword evidence="1" id="KW-0472">Membrane</keyword>
<evidence type="ECO:0000256" key="1">
    <source>
        <dbReference type="SAM" id="Phobius"/>
    </source>
</evidence>
<name>A0A5B7EX32_PORTR</name>
<comment type="caution">
    <text evidence="2">The sequence shown here is derived from an EMBL/GenBank/DDBJ whole genome shotgun (WGS) entry which is preliminary data.</text>
</comment>
<gene>
    <name evidence="2" type="ORF">E2C01_031217</name>
</gene>
<feature type="transmembrane region" description="Helical" evidence="1">
    <location>
        <begin position="26"/>
        <end position="45"/>
    </location>
</feature>
<evidence type="ECO:0000313" key="2">
    <source>
        <dbReference type="EMBL" id="MPC37727.1"/>
    </source>
</evidence>
<dbReference type="AlphaFoldDB" id="A0A5B7EX32"/>
<keyword evidence="1" id="KW-1133">Transmembrane helix</keyword>
<reference evidence="2 3" key="1">
    <citation type="submission" date="2019-05" db="EMBL/GenBank/DDBJ databases">
        <title>Another draft genome of Portunus trituberculatus and its Hox gene families provides insights of decapod evolution.</title>
        <authorList>
            <person name="Jeong J.-H."/>
            <person name="Song I."/>
            <person name="Kim S."/>
            <person name="Choi T."/>
            <person name="Kim D."/>
            <person name="Ryu S."/>
            <person name="Kim W."/>
        </authorList>
    </citation>
    <scope>NUCLEOTIDE SEQUENCE [LARGE SCALE GENOMIC DNA]</scope>
    <source>
        <tissue evidence="2">Muscle</tissue>
    </source>
</reference>
<sequence>MKWICGFLVCLVKEFRSVVQLPVLLIHATMVVPAFLALPCGPASVQKGTRESCVNMLSVKELLVPVIVAGVFLLPTALSASALVNGMVFIVTWVNKVYMLK</sequence>
<accession>A0A5B7EX32</accession>
<evidence type="ECO:0000313" key="3">
    <source>
        <dbReference type="Proteomes" id="UP000324222"/>
    </source>
</evidence>
<proteinExistence type="predicted"/>
<dbReference type="Proteomes" id="UP000324222">
    <property type="component" value="Unassembled WGS sequence"/>
</dbReference>